<evidence type="ECO:0000313" key="2">
    <source>
        <dbReference type="EMBL" id="RGW41891.1"/>
    </source>
</evidence>
<feature type="transmembrane region" description="Helical" evidence="1">
    <location>
        <begin position="90"/>
        <end position="110"/>
    </location>
</feature>
<gene>
    <name evidence="2" type="ORF">DWV76_11335</name>
</gene>
<keyword evidence="1" id="KW-0812">Transmembrane</keyword>
<reference evidence="2 3" key="1">
    <citation type="submission" date="2018-08" db="EMBL/GenBank/DDBJ databases">
        <title>A genome reference for cultivated species of the human gut microbiota.</title>
        <authorList>
            <person name="Zou Y."/>
            <person name="Xue W."/>
            <person name="Luo G."/>
        </authorList>
    </citation>
    <scope>NUCLEOTIDE SEQUENCE [LARGE SCALE GENOMIC DNA]</scope>
    <source>
        <strain evidence="2 3">AF12-50</strain>
    </source>
</reference>
<keyword evidence="1" id="KW-0472">Membrane</keyword>
<dbReference type="RefSeq" id="WP_118065675.1">
    <property type="nucleotide sequence ID" value="NZ_QSAG01000023.1"/>
</dbReference>
<evidence type="ECO:0000256" key="1">
    <source>
        <dbReference type="SAM" id="Phobius"/>
    </source>
</evidence>
<keyword evidence="1" id="KW-1133">Transmembrane helix</keyword>
<feature type="transmembrane region" description="Helical" evidence="1">
    <location>
        <begin position="62"/>
        <end position="78"/>
    </location>
</feature>
<name>A0AA92TWF3_9BACT</name>
<accession>A0AA92TWF3</accession>
<comment type="caution">
    <text evidence="2">The sequence shown here is derived from an EMBL/GenBank/DDBJ whole genome shotgun (WGS) entry which is preliminary data.</text>
</comment>
<organism evidence="2 3">
    <name type="scientific">Segatella copri</name>
    <dbReference type="NCBI Taxonomy" id="165179"/>
    <lineage>
        <taxon>Bacteria</taxon>
        <taxon>Pseudomonadati</taxon>
        <taxon>Bacteroidota</taxon>
        <taxon>Bacteroidia</taxon>
        <taxon>Bacteroidales</taxon>
        <taxon>Prevotellaceae</taxon>
        <taxon>Segatella</taxon>
    </lineage>
</organism>
<dbReference type="Pfam" id="PF11750">
    <property type="entry name" value="DUF3307"/>
    <property type="match status" value="1"/>
</dbReference>
<dbReference type="Proteomes" id="UP000283785">
    <property type="component" value="Unassembled WGS sequence"/>
</dbReference>
<feature type="transmembrane region" description="Helical" evidence="1">
    <location>
        <begin position="214"/>
        <end position="233"/>
    </location>
</feature>
<feature type="transmembrane region" description="Helical" evidence="1">
    <location>
        <begin position="170"/>
        <end position="194"/>
    </location>
</feature>
<proteinExistence type="predicted"/>
<feature type="transmembrane region" description="Helical" evidence="1">
    <location>
        <begin position="130"/>
        <end position="149"/>
    </location>
</feature>
<evidence type="ECO:0000313" key="3">
    <source>
        <dbReference type="Proteomes" id="UP000283785"/>
    </source>
</evidence>
<dbReference type="AlphaFoldDB" id="A0AA92TWF3"/>
<protein>
    <submittedName>
        <fullName evidence="2">DUF3307 domain-containing protein</fullName>
    </submittedName>
</protein>
<dbReference type="EMBL" id="QSAG01000023">
    <property type="protein sequence ID" value="RGW41891.1"/>
    <property type="molecule type" value="Genomic_DNA"/>
</dbReference>
<dbReference type="InterPro" id="IPR021737">
    <property type="entry name" value="Phage_phiKZ_Orf197"/>
</dbReference>
<sequence length="237" mass="26447">MESIIIFIKLLCAHLCSDFILQTDSINNGKRKPGIKGIGYLLLHSAIHACVAYILVADWLCWLVPLIIFASHFIIDLIKCRCYQDSLSTFLADQLLHIIIIGVLWFVFYGDGTVLSYIENHCSANVWLTVVAYILMLRPSSILLGLFLNKWTPVSSSAQSLPNAGQWIGYIERIMILTFVLVGSFEGVGFLLAAKSVFRFGELNKAKEIRTTEYVLIGTFSSFTIAILTGIAIKSLF</sequence>